<name>A0A0A2A5L6_PROMR</name>
<evidence type="ECO:0000313" key="2">
    <source>
        <dbReference type="Proteomes" id="UP000030355"/>
    </source>
</evidence>
<dbReference type="STRING" id="93057.EU95_0896"/>
<dbReference type="Proteomes" id="UP000030355">
    <property type="component" value="Unassembled WGS sequence"/>
</dbReference>
<dbReference type="AlphaFoldDB" id="A0A0A2A5L6"/>
<evidence type="ECO:0000313" key="1">
    <source>
        <dbReference type="EMBL" id="KGF96101.1"/>
    </source>
</evidence>
<protein>
    <submittedName>
        <fullName evidence="1">Uncharacterized protein</fullName>
    </submittedName>
</protein>
<organism evidence="1 2">
    <name type="scientific">Prochlorococcus marinus str. MIT 9201</name>
    <dbReference type="NCBI Taxonomy" id="93057"/>
    <lineage>
        <taxon>Bacteria</taxon>
        <taxon>Bacillati</taxon>
        <taxon>Cyanobacteriota</taxon>
        <taxon>Cyanophyceae</taxon>
        <taxon>Synechococcales</taxon>
        <taxon>Prochlorococcaceae</taxon>
        <taxon>Prochlorococcus</taxon>
    </lineage>
</organism>
<gene>
    <name evidence="1" type="ORF">EU95_0896</name>
</gene>
<sequence length="37" mass="4762">MKKYNIVVFLFTSIKYKFLNFYRKYFFLCENYLESIF</sequence>
<comment type="caution">
    <text evidence="1">The sequence shown here is derived from an EMBL/GenBank/DDBJ whole genome shotgun (WGS) entry which is preliminary data.</text>
</comment>
<reference evidence="2" key="1">
    <citation type="journal article" date="2014" name="Sci. Data">
        <title>Genomes of diverse isolates of the marine cyanobacterium Prochlorococcus.</title>
        <authorList>
            <person name="Biller S."/>
            <person name="Berube P."/>
            <person name="Thompson J."/>
            <person name="Kelly L."/>
            <person name="Roggensack S."/>
            <person name="Awad L."/>
            <person name="Roache-Johnson K."/>
            <person name="Ding H."/>
            <person name="Giovannoni S.J."/>
            <person name="Moore L.R."/>
            <person name="Chisholm S.W."/>
        </authorList>
    </citation>
    <scope>NUCLEOTIDE SEQUENCE [LARGE SCALE GENOMIC DNA]</scope>
    <source>
        <strain evidence="2">MIT 9201</strain>
    </source>
</reference>
<dbReference type="EMBL" id="JNAL01000010">
    <property type="protein sequence ID" value="KGF96101.1"/>
    <property type="molecule type" value="Genomic_DNA"/>
</dbReference>
<proteinExistence type="predicted"/>
<accession>A0A0A2A5L6</accession>